<evidence type="ECO:0000313" key="2">
    <source>
        <dbReference type="Proteomes" id="UP000291084"/>
    </source>
</evidence>
<evidence type="ECO:0000313" key="1">
    <source>
        <dbReference type="EMBL" id="BAT95299.1"/>
    </source>
</evidence>
<dbReference type="EMBL" id="AP015041">
    <property type="protein sequence ID" value="BAT95299.1"/>
    <property type="molecule type" value="Genomic_DNA"/>
</dbReference>
<protein>
    <submittedName>
        <fullName evidence="1">Uncharacterized protein</fullName>
    </submittedName>
</protein>
<sequence>LIETLRENDDLFTWTTTDMLGIHPSVMSYKLTLFKEECPLAQKKRRFKEEKRKTMDVEVKKLLEAGFVQEVT</sequence>
<dbReference type="AlphaFoldDB" id="A0A0S3SR40"/>
<organism evidence="1 2">
    <name type="scientific">Vigna angularis var. angularis</name>
    <dbReference type="NCBI Taxonomy" id="157739"/>
    <lineage>
        <taxon>Eukaryota</taxon>
        <taxon>Viridiplantae</taxon>
        <taxon>Streptophyta</taxon>
        <taxon>Embryophyta</taxon>
        <taxon>Tracheophyta</taxon>
        <taxon>Spermatophyta</taxon>
        <taxon>Magnoliopsida</taxon>
        <taxon>eudicotyledons</taxon>
        <taxon>Gunneridae</taxon>
        <taxon>Pentapetalae</taxon>
        <taxon>rosids</taxon>
        <taxon>fabids</taxon>
        <taxon>Fabales</taxon>
        <taxon>Fabaceae</taxon>
        <taxon>Papilionoideae</taxon>
        <taxon>50 kb inversion clade</taxon>
        <taxon>NPAAA clade</taxon>
        <taxon>indigoferoid/millettioid clade</taxon>
        <taxon>Phaseoleae</taxon>
        <taxon>Vigna</taxon>
    </lineage>
</organism>
<feature type="non-terminal residue" evidence="1">
    <location>
        <position position="1"/>
    </location>
</feature>
<reference evidence="1 2" key="1">
    <citation type="journal article" date="2015" name="Sci. Rep.">
        <title>The power of single molecule real-time sequencing technology in the de novo assembly of a eukaryotic genome.</title>
        <authorList>
            <person name="Sakai H."/>
            <person name="Naito K."/>
            <person name="Ogiso-Tanaka E."/>
            <person name="Takahashi Y."/>
            <person name="Iseki K."/>
            <person name="Muto C."/>
            <person name="Satou K."/>
            <person name="Teruya K."/>
            <person name="Shiroma A."/>
            <person name="Shimoji M."/>
            <person name="Hirano T."/>
            <person name="Itoh T."/>
            <person name="Kaga A."/>
            <person name="Tomooka N."/>
        </authorList>
    </citation>
    <scope>NUCLEOTIDE SEQUENCE [LARGE SCALE GENOMIC DNA]</scope>
    <source>
        <strain evidence="2">cv. Shumari</strain>
    </source>
</reference>
<proteinExistence type="predicted"/>
<accession>A0A0S3SR40</accession>
<name>A0A0S3SR40_PHAAN</name>
<keyword evidence="2" id="KW-1185">Reference proteome</keyword>
<gene>
    <name evidence="1" type="primary">Vigan.08G200000</name>
    <name evidence="1" type="ORF">VIGAN_08200000</name>
</gene>
<dbReference type="Proteomes" id="UP000291084">
    <property type="component" value="Chromosome 8"/>
</dbReference>
<dbReference type="Gene3D" id="3.10.10.10">
    <property type="entry name" value="HIV Type 1 Reverse Transcriptase, subunit A, domain 1"/>
    <property type="match status" value="1"/>
</dbReference>